<feature type="region of interest" description="Disordered" evidence="1">
    <location>
        <begin position="1"/>
        <end position="46"/>
    </location>
</feature>
<proteinExistence type="predicted"/>
<accession>A0A2S9S063</accession>
<name>A0A2S9S063_HAEIF</name>
<feature type="compositionally biased region" description="Basic and acidic residues" evidence="1">
    <location>
        <begin position="1"/>
        <end position="22"/>
    </location>
</feature>
<dbReference type="RefSeq" id="WP_231844575.1">
    <property type="nucleotide sequence ID" value="NZ_CP031244.1"/>
</dbReference>
<dbReference type="EMBL" id="MZHU01000058">
    <property type="protein sequence ID" value="PRK64356.1"/>
    <property type="molecule type" value="Genomic_DNA"/>
</dbReference>
<reference evidence="2" key="1">
    <citation type="submission" date="2017-02" db="EMBL/GenBank/DDBJ databases">
        <title>Haemophilus influenzae in COPD genome sequencing project.</title>
        <authorList>
            <person name="Murphy T.F."/>
            <person name="Kong Y."/>
            <person name="Nadendla S."/>
            <person name="Tettelin H."/>
            <person name="Pettigrew M."/>
        </authorList>
    </citation>
    <scope>NUCLEOTIDE SEQUENCE [LARGE SCALE GENOMIC DNA]</scope>
    <source>
        <strain evidence="2">84P15H4</strain>
    </source>
</reference>
<organism evidence="2">
    <name type="scientific">Haemophilus influenzae</name>
    <dbReference type="NCBI Taxonomy" id="727"/>
    <lineage>
        <taxon>Bacteria</taxon>
        <taxon>Pseudomonadati</taxon>
        <taxon>Pseudomonadota</taxon>
        <taxon>Gammaproteobacteria</taxon>
        <taxon>Pasteurellales</taxon>
        <taxon>Pasteurellaceae</taxon>
        <taxon>Haemophilus</taxon>
    </lineage>
</organism>
<dbReference type="AlphaFoldDB" id="A0A2S9S063"/>
<evidence type="ECO:0000313" key="2">
    <source>
        <dbReference type="EMBL" id="PRK64356.1"/>
    </source>
</evidence>
<gene>
    <name evidence="2" type="ORF">BV163_01426</name>
</gene>
<comment type="caution">
    <text evidence="2">The sequence shown here is derived from an EMBL/GenBank/DDBJ whole genome shotgun (WGS) entry which is preliminary data.</text>
</comment>
<evidence type="ECO:0000256" key="1">
    <source>
        <dbReference type="SAM" id="MobiDB-lite"/>
    </source>
</evidence>
<protein>
    <submittedName>
        <fullName evidence="2">Uncharacterized protein</fullName>
    </submittedName>
</protein>
<sequence length="390" mass="43237">MAELHDSFGESMEKAGYERASDSDSSFSGGGGWREDNSSDSYRSTSDRWNDHKFRYGKDKVYTDAFNERRNNSSWSGGHSAISRTISEKYHSLSNGQMSAAVPEKDQKTLTGGLFGKSYSNAPYSERTPSIFDRNIRGSMTLNNGDVWSSDPQYSSVRERADINSYDRIKRGEELNLIGRAVGGVFSGVGGAATTPVGKIAESAANFGLSHVGDLSRQFKSNQEQAYYDSLTPEGKAYYDTRVDFINKSYKNAREKYETNDKWIDRGITAAQVGLSALGPPGAMLGSGIGLLGKAINKKDTMTKSLRDLTETLNSNALNNHIAQQNELAEKERQAYKEFMAGRDLRSDNTQPKGILNTMHNRMQNIDPDKQVKTSDVPNLRNYWANIIVS</sequence>